<dbReference type="eggNOG" id="ENOG502QTAB">
    <property type="taxonomic scope" value="Eukaryota"/>
</dbReference>
<accession>K7LCB7</accession>
<evidence type="ECO:0000256" key="1">
    <source>
        <dbReference type="ARBA" id="ARBA00008668"/>
    </source>
</evidence>
<dbReference type="InterPro" id="IPR044552">
    <property type="entry name" value="GLIP1-5/GLL25"/>
</dbReference>
<dbReference type="Pfam" id="PF00657">
    <property type="entry name" value="Lipase_GDSL"/>
    <property type="match status" value="1"/>
</dbReference>
<dbReference type="EnsemblPlants" id="KRH37561">
    <property type="protein sequence ID" value="KRH37561"/>
    <property type="gene ID" value="GLYMA_09G073800"/>
</dbReference>
<dbReference type="Proteomes" id="UP000008827">
    <property type="component" value="Chromosome 9"/>
</dbReference>
<keyword evidence="5" id="KW-1185">Reference proteome</keyword>
<evidence type="ECO:0000256" key="2">
    <source>
        <dbReference type="ARBA" id="ARBA00022729"/>
    </source>
</evidence>
<dbReference type="PANTHER" id="PTHR45966:SF13">
    <property type="entry name" value="GDSL ESTERASE_LIPASE"/>
    <property type="match status" value="1"/>
</dbReference>
<comment type="similarity">
    <text evidence="1">Belongs to the 'GDSL' lipolytic enzyme family.</text>
</comment>
<dbReference type="PANTHER" id="PTHR45966">
    <property type="entry name" value="GDSL-LIKE LIPASE/ACYLHYDROLASE"/>
    <property type="match status" value="1"/>
</dbReference>
<dbReference type="GO" id="GO:0016298">
    <property type="term" value="F:lipase activity"/>
    <property type="evidence" value="ECO:0000318"/>
    <property type="project" value="GO_Central"/>
</dbReference>
<evidence type="ECO:0000313" key="5">
    <source>
        <dbReference type="Proteomes" id="UP000008827"/>
    </source>
</evidence>
<keyword evidence="2" id="KW-0732">Signal</keyword>
<name>K7LCB7_SOYBN</name>
<dbReference type="InterPro" id="IPR001087">
    <property type="entry name" value="GDSL"/>
</dbReference>
<dbReference type="AlphaFoldDB" id="K7LCB7"/>
<reference evidence="3" key="3">
    <citation type="submission" date="2018-07" db="EMBL/GenBank/DDBJ databases">
        <title>WGS assembly of Glycine max.</title>
        <authorList>
            <person name="Schmutz J."/>
            <person name="Cannon S."/>
            <person name="Schlueter J."/>
            <person name="Ma J."/>
            <person name="Mitros T."/>
            <person name="Nelson W."/>
            <person name="Hyten D."/>
            <person name="Song Q."/>
            <person name="Thelen J."/>
            <person name="Cheng J."/>
            <person name="Xu D."/>
            <person name="Hellsten U."/>
            <person name="May G."/>
            <person name="Yu Y."/>
            <person name="Sakurai T."/>
            <person name="Umezawa T."/>
            <person name="Bhattacharyya M."/>
            <person name="Sandhu D."/>
            <person name="Valliyodan B."/>
            <person name="Lindquist E."/>
            <person name="Peto M."/>
            <person name="Grant D."/>
            <person name="Shu S."/>
            <person name="Goodstein D."/>
            <person name="Barry K."/>
            <person name="Futrell-Griggs M."/>
            <person name="Abernathy B."/>
            <person name="Du J."/>
            <person name="Tian Z."/>
            <person name="Zhu L."/>
            <person name="Gill N."/>
            <person name="Joshi T."/>
            <person name="Libault M."/>
            <person name="Sethuraman A."/>
            <person name="Zhang X."/>
            <person name="Shinozaki K."/>
            <person name="Nguyen H."/>
            <person name="Wing R."/>
            <person name="Cregan P."/>
            <person name="Specht J."/>
            <person name="Grimwood J."/>
            <person name="Rokhsar D."/>
            <person name="Stacey G."/>
            <person name="Shoemaker R."/>
            <person name="Jackson S."/>
        </authorList>
    </citation>
    <scope>NUCLEOTIDE SEQUENCE</scope>
    <source>
        <tissue evidence="3">Callus</tissue>
    </source>
</reference>
<reference evidence="3 4" key="1">
    <citation type="journal article" date="2010" name="Nature">
        <title>Genome sequence of the palaeopolyploid soybean.</title>
        <authorList>
            <person name="Schmutz J."/>
            <person name="Cannon S.B."/>
            <person name="Schlueter J."/>
            <person name="Ma J."/>
            <person name="Mitros T."/>
            <person name="Nelson W."/>
            <person name="Hyten D.L."/>
            <person name="Song Q."/>
            <person name="Thelen J.J."/>
            <person name="Cheng J."/>
            <person name="Xu D."/>
            <person name="Hellsten U."/>
            <person name="May G.D."/>
            <person name="Yu Y."/>
            <person name="Sakurai T."/>
            <person name="Umezawa T."/>
            <person name="Bhattacharyya M.K."/>
            <person name="Sandhu D."/>
            <person name="Valliyodan B."/>
            <person name="Lindquist E."/>
            <person name="Peto M."/>
            <person name="Grant D."/>
            <person name="Shu S."/>
            <person name="Goodstein D."/>
            <person name="Barry K."/>
            <person name="Futrell-Griggs M."/>
            <person name="Abernathy B."/>
            <person name="Du J."/>
            <person name="Tian Z."/>
            <person name="Zhu L."/>
            <person name="Gill N."/>
            <person name="Joshi T."/>
            <person name="Libault M."/>
            <person name="Sethuraman A."/>
            <person name="Zhang X.-C."/>
            <person name="Shinozaki K."/>
            <person name="Nguyen H.T."/>
            <person name="Wing R.A."/>
            <person name="Cregan P."/>
            <person name="Specht J."/>
            <person name="Grimwood J."/>
            <person name="Rokhsar D."/>
            <person name="Stacey G."/>
            <person name="Shoemaker R.C."/>
            <person name="Jackson S.A."/>
        </authorList>
    </citation>
    <scope>NUCLEOTIDE SEQUENCE [LARGE SCALE GENOMIC DNA]</scope>
    <source>
        <strain evidence="4">cv. Williams 82</strain>
        <tissue evidence="3">Callus</tissue>
    </source>
</reference>
<gene>
    <name evidence="3" type="ORF">GLYMA_09G073800</name>
</gene>
<reference evidence="4" key="2">
    <citation type="submission" date="2018-02" db="UniProtKB">
        <authorList>
            <consortium name="EnsemblPlants"/>
        </authorList>
    </citation>
    <scope>IDENTIFICATION</scope>
    <source>
        <strain evidence="4">Williams 82</strain>
    </source>
</reference>
<dbReference type="Gene3D" id="3.40.50.1110">
    <property type="entry name" value="SGNH hydrolase"/>
    <property type="match status" value="1"/>
</dbReference>
<organism evidence="4">
    <name type="scientific">Glycine max</name>
    <name type="common">Soybean</name>
    <name type="synonym">Glycine hispida</name>
    <dbReference type="NCBI Taxonomy" id="3847"/>
    <lineage>
        <taxon>Eukaryota</taxon>
        <taxon>Viridiplantae</taxon>
        <taxon>Streptophyta</taxon>
        <taxon>Embryophyta</taxon>
        <taxon>Tracheophyta</taxon>
        <taxon>Spermatophyta</taxon>
        <taxon>Magnoliopsida</taxon>
        <taxon>eudicotyledons</taxon>
        <taxon>Gunneridae</taxon>
        <taxon>Pentapetalae</taxon>
        <taxon>rosids</taxon>
        <taxon>fabids</taxon>
        <taxon>Fabales</taxon>
        <taxon>Fabaceae</taxon>
        <taxon>Papilionoideae</taxon>
        <taxon>50 kb inversion clade</taxon>
        <taxon>NPAAA clade</taxon>
        <taxon>indigoferoid/millettioid clade</taxon>
        <taxon>Phaseoleae</taxon>
        <taxon>Glycine</taxon>
        <taxon>Glycine subgen. Soja</taxon>
    </lineage>
</organism>
<dbReference type="InterPro" id="IPR036514">
    <property type="entry name" value="SGNH_hydro_sf"/>
</dbReference>
<protein>
    <submittedName>
        <fullName evidence="3 4">Uncharacterized protein</fullName>
    </submittedName>
</protein>
<dbReference type="OMA" id="EYELCAN"/>
<dbReference type="Gramene" id="KRH37561">
    <property type="protein sequence ID" value="KRH37561"/>
    <property type="gene ID" value="GLYMA_09G073800"/>
</dbReference>
<dbReference type="InParanoid" id="K7LCB7"/>
<evidence type="ECO:0000313" key="4">
    <source>
        <dbReference type="EnsemblPlants" id="KRH37561"/>
    </source>
</evidence>
<proteinExistence type="inferred from homology"/>
<sequence length="336" mass="37588">IFIFGDSTVDCCNNNCIDTVPENKADCNNIWFFEELTGRSQMAESCPWRVLNLFLHADATEYAKLPQIPPFLQPNVDYSNGINFASGGAGVLAETNQGLVIDLPTQLRYFEEVRKSLAEKLGKKKAKELISEAIYFISVGINDYMVIGNLTHAIQKGARKFGFLGLYPLGCLSALIALYLKANKSDSFEAAFALDLAHNNALNNVLTSLKHFLEGFMHSNSNFYDWLLDRIDNPTNYGFKDKINACCGSGPFGGIFTCGGTMKVTKYNLCDNVEEYVWWDSIHGTEKINEQFSKALWNGPPSFVGPYNLKNFFNNEMIKLTIVDVGYVRQDISVSF</sequence>
<dbReference type="PaxDb" id="3847-GLYMA09G08603.1"/>
<dbReference type="HOGENOM" id="CLU_015101_0_2_1"/>
<evidence type="ECO:0000313" key="3">
    <source>
        <dbReference type="EMBL" id="KRH37561.1"/>
    </source>
</evidence>
<dbReference type="EMBL" id="CM000842">
    <property type="protein sequence ID" value="KRH37561.1"/>
    <property type="molecule type" value="Genomic_DNA"/>
</dbReference>